<evidence type="ECO:0000256" key="4">
    <source>
        <dbReference type="ARBA" id="ARBA00022825"/>
    </source>
</evidence>
<dbReference type="Proteomes" id="UP001652626">
    <property type="component" value="Chromosome 12"/>
</dbReference>
<keyword evidence="8" id="KW-1185">Reference proteome</keyword>
<keyword evidence="5" id="KW-1015">Disulfide bond</keyword>
<feature type="signal peptide" evidence="6">
    <location>
        <begin position="1"/>
        <end position="17"/>
    </location>
</feature>
<dbReference type="GO" id="GO:0005576">
    <property type="term" value="C:extracellular region"/>
    <property type="evidence" value="ECO:0007669"/>
    <property type="project" value="UniProtKB-SubCell"/>
</dbReference>
<comment type="similarity">
    <text evidence="1">Belongs to the peptidase S1 family.</text>
</comment>
<proteinExistence type="inferred from homology"/>
<dbReference type="PROSITE" id="PS00135">
    <property type="entry name" value="TRYPSIN_SER"/>
    <property type="match status" value="1"/>
</dbReference>
<dbReference type="Pfam" id="PF00089">
    <property type="entry name" value="Trypsin"/>
    <property type="match status" value="1"/>
</dbReference>
<protein>
    <submittedName>
        <fullName evidence="9">Chymotrypsin-1-like</fullName>
    </submittedName>
</protein>
<reference evidence="9" key="1">
    <citation type="submission" date="2025-08" db="UniProtKB">
        <authorList>
            <consortium name="RefSeq"/>
        </authorList>
    </citation>
    <scope>IDENTIFICATION</scope>
    <source>
        <tissue evidence="9">Whole body</tissue>
    </source>
</reference>
<accession>A0A8B8HKN8</accession>
<evidence type="ECO:0000256" key="6">
    <source>
        <dbReference type="SAM" id="SignalP"/>
    </source>
</evidence>
<dbReference type="SMART" id="SM00020">
    <property type="entry name" value="Tryp_SPc"/>
    <property type="match status" value="1"/>
</dbReference>
<keyword evidence="3" id="KW-0378">Hydrolase</keyword>
<gene>
    <name evidence="9" type="primary">LOC113392976</name>
</gene>
<dbReference type="Gene3D" id="2.40.10.10">
    <property type="entry name" value="Trypsin-like serine proteases"/>
    <property type="match status" value="2"/>
</dbReference>
<dbReference type="InterPro" id="IPR001254">
    <property type="entry name" value="Trypsin_dom"/>
</dbReference>
<evidence type="ECO:0000313" key="9">
    <source>
        <dbReference type="RefSeq" id="XP_026485413.2"/>
    </source>
</evidence>
<name>A0A8B8HKN8_VANTA</name>
<dbReference type="CDD" id="cd00190">
    <property type="entry name" value="Tryp_SPc"/>
    <property type="match status" value="1"/>
</dbReference>
<dbReference type="GO" id="GO:0006508">
    <property type="term" value="P:proteolysis"/>
    <property type="evidence" value="ECO:0007669"/>
    <property type="project" value="UniProtKB-KW"/>
</dbReference>
<dbReference type="AlphaFoldDB" id="A0A8B8HKN8"/>
<dbReference type="PANTHER" id="PTHR24276:SF96">
    <property type="entry name" value="PEPTIDASE S1 DOMAIN-CONTAINING PROTEIN"/>
    <property type="match status" value="1"/>
</dbReference>
<evidence type="ECO:0000256" key="3">
    <source>
        <dbReference type="ARBA" id="ARBA00022801"/>
    </source>
</evidence>
<dbReference type="InterPro" id="IPR033116">
    <property type="entry name" value="TRYPSIN_SER"/>
</dbReference>
<dbReference type="RefSeq" id="XP_026485413.2">
    <property type="nucleotide sequence ID" value="XM_026629628.2"/>
</dbReference>
<dbReference type="GeneID" id="113392976"/>
<evidence type="ECO:0000259" key="7">
    <source>
        <dbReference type="PROSITE" id="PS50240"/>
    </source>
</evidence>
<feature type="domain" description="Peptidase S1" evidence="7">
    <location>
        <begin position="21"/>
        <end position="242"/>
    </location>
</feature>
<dbReference type="GO" id="GO:0004252">
    <property type="term" value="F:serine-type endopeptidase activity"/>
    <property type="evidence" value="ECO:0007669"/>
    <property type="project" value="InterPro"/>
</dbReference>
<dbReference type="OrthoDB" id="6755574at2759"/>
<keyword evidence="6" id="KW-0732">Signal</keyword>
<dbReference type="InterPro" id="IPR001314">
    <property type="entry name" value="Peptidase_S1A"/>
</dbReference>
<dbReference type="InterPro" id="IPR050430">
    <property type="entry name" value="Peptidase_S1"/>
</dbReference>
<dbReference type="PRINTS" id="PR00722">
    <property type="entry name" value="CHYMOTRYPSIN"/>
</dbReference>
<evidence type="ECO:0000256" key="5">
    <source>
        <dbReference type="ARBA" id="ARBA00023157"/>
    </source>
</evidence>
<evidence type="ECO:0000313" key="8">
    <source>
        <dbReference type="Proteomes" id="UP001652626"/>
    </source>
</evidence>
<keyword evidence="4" id="KW-0720">Serine protease</keyword>
<feature type="chain" id="PRO_5046729354" evidence="6">
    <location>
        <begin position="18"/>
        <end position="259"/>
    </location>
</feature>
<organism evidence="8 9">
    <name type="scientific">Vanessa tameamea</name>
    <name type="common">Kamehameha butterfly</name>
    <dbReference type="NCBI Taxonomy" id="334116"/>
    <lineage>
        <taxon>Eukaryota</taxon>
        <taxon>Metazoa</taxon>
        <taxon>Ecdysozoa</taxon>
        <taxon>Arthropoda</taxon>
        <taxon>Hexapoda</taxon>
        <taxon>Insecta</taxon>
        <taxon>Pterygota</taxon>
        <taxon>Neoptera</taxon>
        <taxon>Endopterygota</taxon>
        <taxon>Lepidoptera</taxon>
        <taxon>Glossata</taxon>
        <taxon>Ditrysia</taxon>
        <taxon>Papilionoidea</taxon>
        <taxon>Nymphalidae</taxon>
        <taxon>Nymphalinae</taxon>
        <taxon>Vanessa</taxon>
    </lineage>
</organism>
<evidence type="ECO:0000256" key="1">
    <source>
        <dbReference type="ARBA" id="ARBA00007664"/>
    </source>
</evidence>
<dbReference type="InterPro" id="IPR009003">
    <property type="entry name" value="Peptidase_S1_PA"/>
</dbReference>
<dbReference type="InterPro" id="IPR043504">
    <property type="entry name" value="Peptidase_S1_PA_chymotrypsin"/>
</dbReference>
<sequence length="259" mass="29019">MYGIFLLIFCFLFDAEGKLRVVGGSKAPPEFGKFSVSLQNITGHHVCGGAIISHKHLATAAHCVYRADAKYIKVVVGTTDLDYKGLKYNVESIHIHDCYNYTLKLNDIAVLTINGLFDLRKVEMIRLDENNLKEGEIVQLTGFGAQKPHEESSRKMHALNLTVFDQSICQYAMRYTRKVYGSMFCTFTKIGQGTCHGDSGGPLTKDNKLVGIVSWGIPCAVGFPDVHTRISQHVKWIRKIIDKKVCSYCNFVKTNLPHK</sequence>
<dbReference type="OMA" id="YAMRYTR"/>
<evidence type="ECO:0000256" key="2">
    <source>
        <dbReference type="ARBA" id="ARBA00022670"/>
    </source>
</evidence>
<dbReference type="PROSITE" id="PS50240">
    <property type="entry name" value="TRYPSIN_DOM"/>
    <property type="match status" value="1"/>
</dbReference>
<keyword evidence="2" id="KW-0645">Protease</keyword>
<dbReference type="PANTHER" id="PTHR24276">
    <property type="entry name" value="POLYSERASE-RELATED"/>
    <property type="match status" value="1"/>
</dbReference>
<dbReference type="SUPFAM" id="SSF50494">
    <property type="entry name" value="Trypsin-like serine proteases"/>
    <property type="match status" value="1"/>
</dbReference>